<comment type="caution">
    <text evidence="1">The sequence shown here is derived from an EMBL/GenBank/DDBJ whole genome shotgun (WGS) entry which is preliminary data.</text>
</comment>
<dbReference type="OrthoDB" id="9772811at2"/>
<proteinExistence type="predicted"/>
<protein>
    <recommendedName>
        <fullName evidence="3">Cytochrome c domain-containing protein</fullName>
    </recommendedName>
</protein>
<reference evidence="1 2" key="1">
    <citation type="submission" date="2016-11" db="EMBL/GenBank/DDBJ databases">
        <title>Draft Genome Sequences of Nine Cyanobacterial Strains from Diverse Habitats.</title>
        <authorList>
            <person name="Zhu T."/>
            <person name="Hou S."/>
            <person name="Lu X."/>
            <person name="Hess W.R."/>
        </authorList>
    </citation>
    <scope>NUCLEOTIDE SEQUENCE [LARGE SCALE GENOMIC DNA]</scope>
    <source>
        <strain evidence="1 2">5.2 s.c.1</strain>
    </source>
</reference>
<dbReference type="AlphaFoldDB" id="A0A1U7HG20"/>
<evidence type="ECO:0008006" key="3">
    <source>
        <dbReference type="Google" id="ProtNLM"/>
    </source>
</evidence>
<dbReference type="RefSeq" id="WP_073551273.1">
    <property type="nucleotide sequence ID" value="NZ_CAWMVK010000013.1"/>
</dbReference>
<dbReference type="STRING" id="247279.NIES1031_20280"/>
<accession>A0A1U7HG20</accession>
<dbReference type="Proteomes" id="UP000185984">
    <property type="component" value="Unassembled WGS sequence"/>
</dbReference>
<name>A0A1U7HG20_9CHRO</name>
<gene>
    <name evidence="1" type="ORF">NIES1031_20280</name>
</gene>
<evidence type="ECO:0000313" key="2">
    <source>
        <dbReference type="Proteomes" id="UP000185984"/>
    </source>
</evidence>
<sequence length="211" mass="23234">MRWHYRSLFVLIAIVGVAAVFLSDFLLQAPLKATEALLQPAPTQPLGYYDYFGKLLNPQQAEQLVRQKGLDPKSPGAYERVGAVKITQQLIDSGENIFFNRKIGDTLGLQRVFGFSVGFAQILPEVTEAILKLHGKPTTNLRITLKKDLTLGSRTYRRGSTIDTGLNVEKGSFFPQGLQLDGNLSCATCHADLSASGKRLKGVPNGEEHYK</sequence>
<dbReference type="EMBL" id="MRCC01000020">
    <property type="protein sequence ID" value="OKH22491.1"/>
    <property type="molecule type" value="Genomic_DNA"/>
</dbReference>
<organism evidence="1 2">
    <name type="scientific">Chroogloeocystis siderophila 5.2 s.c.1</name>
    <dbReference type="NCBI Taxonomy" id="247279"/>
    <lineage>
        <taxon>Bacteria</taxon>
        <taxon>Bacillati</taxon>
        <taxon>Cyanobacteriota</taxon>
        <taxon>Cyanophyceae</taxon>
        <taxon>Oscillatoriophycideae</taxon>
        <taxon>Chroococcales</taxon>
        <taxon>Chroococcaceae</taxon>
        <taxon>Chroogloeocystis</taxon>
    </lineage>
</organism>
<evidence type="ECO:0000313" key="1">
    <source>
        <dbReference type="EMBL" id="OKH22491.1"/>
    </source>
</evidence>
<keyword evidence="2" id="KW-1185">Reference proteome</keyword>